<keyword evidence="2" id="KW-1185">Reference proteome</keyword>
<accession>A0ABR4HHU5</accession>
<sequence>MACGLSSNTLHIRGQGYHVTRVSLLVRPHVFSTYKNGATALHSTNFVLPRDIFMHHRLKAARNPGRKPSGRRSTPPSTHTTALRYIRLGIPTAGRLRAGNLASQETFGRDARPEIFGELVVRYECRSGTKSCFFSQRLLLDTTREPTTMA</sequence>
<organism evidence="1 2">
    <name type="scientific">Aspergillus cavernicola</name>
    <dbReference type="NCBI Taxonomy" id="176166"/>
    <lineage>
        <taxon>Eukaryota</taxon>
        <taxon>Fungi</taxon>
        <taxon>Dikarya</taxon>
        <taxon>Ascomycota</taxon>
        <taxon>Pezizomycotina</taxon>
        <taxon>Eurotiomycetes</taxon>
        <taxon>Eurotiomycetidae</taxon>
        <taxon>Eurotiales</taxon>
        <taxon>Aspergillaceae</taxon>
        <taxon>Aspergillus</taxon>
        <taxon>Aspergillus subgen. Nidulantes</taxon>
    </lineage>
</organism>
<reference evidence="1 2" key="1">
    <citation type="submission" date="2024-07" db="EMBL/GenBank/DDBJ databases">
        <title>Section-level genome sequencing and comparative genomics of Aspergillus sections Usti and Cavernicolus.</title>
        <authorList>
            <consortium name="Lawrence Berkeley National Laboratory"/>
            <person name="Nybo J.L."/>
            <person name="Vesth T.C."/>
            <person name="Theobald S."/>
            <person name="Frisvad J.C."/>
            <person name="Larsen T.O."/>
            <person name="Kjaerboelling I."/>
            <person name="Rothschild-Mancinelli K."/>
            <person name="Lyhne E.K."/>
            <person name="Kogle M.E."/>
            <person name="Barry K."/>
            <person name="Clum A."/>
            <person name="Na H."/>
            <person name="Ledsgaard L."/>
            <person name="Lin J."/>
            <person name="Lipzen A."/>
            <person name="Kuo A."/>
            <person name="Riley R."/>
            <person name="Mondo S."/>
            <person name="LaButti K."/>
            <person name="Haridas S."/>
            <person name="Pangalinan J."/>
            <person name="Salamov A.A."/>
            <person name="Simmons B.A."/>
            <person name="Magnuson J.K."/>
            <person name="Chen J."/>
            <person name="Drula E."/>
            <person name="Henrissat B."/>
            <person name="Wiebenga A."/>
            <person name="Lubbers R.J."/>
            <person name="Gomes A.C."/>
            <person name="Makela M.R."/>
            <person name="Stajich J."/>
            <person name="Grigoriev I.V."/>
            <person name="Mortensen U.H."/>
            <person name="De vries R.P."/>
            <person name="Baker S.E."/>
            <person name="Andersen M.R."/>
        </authorList>
    </citation>
    <scope>NUCLEOTIDE SEQUENCE [LARGE SCALE GENOMIC DNA]</scope>
    <source>
        <strain evidence="1 2">CBS 600.67</strain>
    </source>
</reference>
<evidence type="ECO:0000313" key="1">
    <source>
        <dbReference type="EMBL" id="KAL2814905.1"/>
    </source>
</evidence>
<dbReference type="Proteomes" id="UP001610335">
    <property type="component" value="Unassembled WGS sequence"/>
</dbReference>
<gene>
    <name evidence="1" type="ORF">BDW59DRAFT_17504</name>
</gene>
<dbReference type="EMBL" id="JBFXLS010000118">
    <property type="protein sequence ID" value="KAL2814905.1"/>
    <property type="molecule type" value="Genomic_DNA"/>
</dbReference>
<protein>
    <submittedName>
        <fullName evidence="1">Uncharacterized protein</fullName>
    </submittedName>
</protein>
<comment type="caution">
    <text evidence="1">The sequence shown here is derived from an EMBL/GenBank/DDBJ whole genome shotgun (WGS) entry which is preliminary data.</text>
</comment>
<evidence type="ECO:0000313" key="2">
    <source>
        <dbReference type="Proteomes" id="UP001610335"/>
    </source>
</evidence>
<name>A0ABR4HHU5_9EURO</name>
<proteinExistence type="predicted"/>